<dbReference type="EMBL" id="KN847495">
    <property type="protein sequence ID" value="KIW15403.1"/>
    <property type="molecule type" value="Genomic_DNA"/>
</dbReference>
<dbReference type="CDD" id="cd07262">
    <property type="entry name" value="VOC_like"/>
    <property type="match status" value="1"/>
</dbReference>
<dbReference type="Proteomes" id="UP000053328">
    <property type="component" value="Unassembled WGS sequence"/>
</dbReference>
<dbReference type="AlphaFoldDB" id="A0A0D2B921"/>
<dbReference type="GeneID" id="27332532"/>
<evidence type="ECO:0008006" key="3">
    <source>
        <dbReference type="Google" id="ProtNLM"/>
    </source>
</evidence>
<dbReference type="Gene3D" id="3.10.180.10">
    <property type="entry name" value="2,3-Dihydroxybiphenyl 1,2-Dioxygenase, domain 1"/>
    <property type="match status" value="1"/>
</dbReference>
<accession>A0A0D2B921</accession>
<reference evidence="1 2" key="1">
    <citation type="submission" date="2015-01" db="EMBL/GenBank/DDBJ databases">
        <title>The Genome Sequence of Exophiala spinifera CBS89968.</title>
        <authorList>
            <consortium name="The Broad Institute Genomics Platform"/>
            <person name="Cuomo C."/>
            <person name="de Hoog S."/>
            <person name="Gorbushina A."/>
            <person name="Stielow B."/>
            <person name="Teixiera M."/>
            <person name="Abouelleil A."/>
            <person name="Chapman S.B."/>
            <person name="Priest M."/>
            <person name="Young S.K."/>
            <person name="Wortman J."/>
            <person name="Nusbaum C."/>
            <person name="Birren B."/>
        </authorList>
    </citation>
    <scope>NUCLEOTIDE SEQUENCE [LARGE SCALE GENOMIC DNA]</scope>
    <source>
        <strain evidence="1 2">CBS 89968</strain>
    </source>
</reference>
<evidence type="ECO:0000313" key="2">
    <source>
        <dbReference type="Proteomes" id="UP000053328"/>
    </source>
</evidence>
<evidence type="ECO:0000313" key="1">
    <source>
        <dbReference type="EMBL" id="KIW15403.1"/>
    </source>
</evidence>
<organism evidence="1 2">
    <name type="scientific">Exophiala spinifera</name>
    <dbReference type="NCBI Taxonomy" id="91928"/>
    <lineage>
        <taxon>Eukaryota</taxon>
        <taxon>Fungi</taxon>
        <taxon>Dikarya</taxon>
        <taxon>Ascomycota</taxon>
        <taxon>Pezizomycotina</taxon>
        <taxon>Eurotiomycetes</taxon>
        <taxon>Chaetothyriomycetidae</taxon>
        <taxon>Chaetothyriales</taxon>
        <taxon>Herpotrichiellaceae</taxon>
        <taxon>Exophiala</taxon>
    </lineage>
</organism>
<dbReference type="VEuPathDB" id="FungiDB:PV08_05449"/>
<dbReference type="PANTHER" id="PTHR35006:SF2">
    <property type="entry name" value="GLYOXALASE FAMILY PROTEIN (AFU_ORTHOLOGUE AFUA_5G14830)"/>
    <property type="match status" value="1"/>
</dbReference>
<keyword evidence="2" id="KW-1185">Reference proteome</keyword>
<protein>
    <recommendedName>
        <fullName evidence="3">VOC domain-containing protein</fullName>
    </recommendedName>
</protein>
<dbReference type="PANTHER" id="PTHR35006">
    <property type="entry name" value="GLYOXALASE FAMILY PROTEIN (AFU_ORTHOLOGUE AFUA_5G14830)"/>
    <property type="match status" value="1"/>
</dbReference>
<sequence>MSLVHHLCLPCPASKLEAEVAFFSNACAHMGVKEVMRPVPTVVGLGETAPWLWISGVDGKREPIADTEQIHPVHLALAAKDQAQVDAFYEAALKAGGKDNGAPGLRPEYRSNYYGAFVISPAGHNIEAVIFLPE</sequence>
<gene>
    <name evidence="1" type="ORF">PV08_05449</name>
</gene>
<dbReference type="HOGENOM" id="CLU_046006_6_1_1"/>
<name>A0A0D2B921_9EURO</name>
<dbReference type="RefSeq" id="XP_016235619.1">
    <property type="nucleotide sequence ID" value="XM_016379792.1"/>
</dbReference>
<dbReference type="OrthoDB" id="10249419at2759"/>
<proteinExistence type="predicted"/>
<dbReference type="SUPFAM" id="SSF54593">
    <property type="entry name" value="Glyoxalase/Bleomycin resistance protein/Dihydroxybiphenyl dioxygenase"/>
    <property type="match status" value="1"/>
</dbReference>
<dbReference type="InterPro" id="IPR029068">
    <property type="entry name" value="Glyas_Bleomycin-R_OHBP_Dase"/>
</dbReference>
<dbReference type="STRING" id="91928.A0A0D2B921"/>